<dbReference type="STRING" id="339866.GCA_001418255_01462"/>
<dbReference type="EMBL" id="CYHF01000004">
    <property type="protein sequence ID" value="CUA96655.1"/>
    <property type="molecule type" value="Genomic_DNA"/>
</dbReference>
<dbReference type="Proteomes" id="UP000183649">
    <property type="component" value="Unassembled WGS sequence"/>
</dbReference>
<dbReference type="OrthoDB" id="9801235at2"/>
<dbReference type="InterPro" id="IPR003775">
    <property type="entry name" value="Flagellar_assembly_factor_FliW"/>
</dbReference>
<evidence type="ECO:0000313" key="3">
    <source>
        <dbReference type="Proteomes" id="UP000183649"/>
    </source>
</evidence>
<feature type="region of interest" description="Disordered" evidence="1">
    <location>
        <begin position="1"/>
        <end position="26"/>
    </location>
</feature>
<dbReference type="SUPFAM" id="SSF141457">
    <property type="entry name" value="BH3618-like"/>
    <property type="match status" value="1"/>
</dbReference>
<evidence type="ECO:0000256" key="1">
    <source>
        <dbReference type="SAM" id="MobiDB-lite"/>
    </source>
</evidence>
<reference evidence="3" key="1">
    <citation type="submission" date="2015-08" db="EMBL/GenBank/DDBJ databases">
        <authorList>
            <person name="Varghese N."/>
        </authorList>
    </citation>
    <scope>NUCLEOTIDE SEQUENCE [LARGE SCALE GENOMIC DNA]</scope>
    <source>
        <strain evidence="3">DSM 18181</strain>
    </source>
</reference>
<name>A0A0K6I0K0_9BURK</name>
<keyword evidence="3" id="KW-1185">Reference proteome</keyword>
<dbReference type="AlphaFoldDB" id="A0A0K6I0K0"/>
<dbReference type="InterPro" id="IPR024046">
    <property type="entry name" value="Flagellar_assmbl_FliW_dom_sf"/>
</dbReference>
<dbReference type="Pfam" id="PF02623">
    <property type="entry name" value="FliW"/>
    <property type="match status" value="1"/>
</dbReference>
<protein>
    <submittedName>
        <fullName evidence="2">FliW protein</fullName>
    </submittedName>
</protein>
<evidence type="ECO:0000313" key="2">
    <source>
        <dbReference type="EMBL" id="CUA96655.1"/>
    </source>
</evidence>
<proteinExistence type="predicted"/>
<accession>A0A0K6I0K0</accession>
<sequence>MPTFAPAQTGEQVPSDPIATSQNAAPQVAQTRFGPLPVSGHQVWLSASPLPGFEGLQRYALIVVEKQQPFLWLQSLDDAAVSFLLAPAAHFGLRYARLDAASVPMVMVLLPGQPAQPLRAHGQAPLVFDAQAGQFEQHIVEADEVEGDGAFVPQAAAALPADLLQRLLVLTPVGA</sequence>
<organism evidence="2 3">
    <name type="scientific">Thiomonas bhubaneswarensis</name>
    <dbReference type="NCBI Taxonomy" id="339866"/>
    <lineage>
        <taxon>Bacteria</taxon>
        <taxon>Pseudomonadati</taxon>
        <taxon>Pseudomonadota</taxon>
        <taxon>Betaproteobacteria</taxon>
        <taxon>Burkholderiales</taxon>
        <taxon>Thiomonas</taxon>
    </lineage>
</organism>
<dbReference type="GO" id="GO:0044780">
    <property type="term" value="P:bacterial-type flagellum assembly"/>
    <property type="evidence" value="ECO:0007669"/>
    <property type="project" value="InterPro"/>
</dbReference>
<dbReference type="Gene3D" id="2.30.290.10">
    <property type="entry name" value="BH3618-like"/>
    <property type="match status" value="1"/>
</dbReference>
<gene>
    <name evidence="2" type="ORF">Ga0061069_104232</name>
</gene>